<proteinExistence type="predicted"/>
<dbReference type="Proteomes" id="UP000299102">
    <property type="component" value="Unassembled WGS sequence"/>
</dbReference>
<dbReference type="EMBL" id="BGZK01001275">
    <property type="protein sequence ID" value="GBP76096.1"/>
    <property type="molecule type" value="Genomic_DNA"/>
</dbReference>
<reference evidence="1 2" key="1">
    <citation type="journal article" date="2019" name="Commun. Biol.">
        <title>The bagworm genome reveals a unique fibroin gene that provides high tensile strength.</title>
        <authorList>
            <person name="Kono N."/>
            <person name="Nakamura H."/>
            <person name="Ohtoshi R."/>
            <person name="Tomita M."/>
            <person name="Numata K."/>
            <person name="Arakawa K."/>
        </authorList>
    </citation>
    <scope>NUCLEOTIDE SEQUENCE [LARGE SCALE GENOMIC DNA]</scope>
</reference>
<evidence type="ECO:0000313" key="2">
    <source>
        <dbReference type="Proteomes" id="UP000299102"/>
    </source>
</evidence>
<gene>
    <name evidence="1" type="ORF">EVAR_46964_1</name>
</gene>
<sequence length="102" mass="11264">MSSSLFGKASPLSGRRLRQNRTRFEVDAFDRWAVAVVEPFDPRFKIPAGQPSQVRRPRLVVVGRITSGLVIHKRGFGLGKSPRIICIPEASRGDKCAAPAHQ</sequence>
<protein>
    <submittedName>
        <fullName evidence="1">Uncharacterized protein</fullName>
    </submittedName>
</protein>
<keyword evidence="2" id="KW-1185">Reference proteome</keyword>
<comment type="caution">
    <text evidence="1">The sequence shown here is derived from an EMBL/GenBank/DDBJ whole genome shotgun (WGS) entry which is preliminary data.</text>
</comment>
<accession>A0A4C1YIT8</accession>
<dbReference type="AlphaFoldDB" id="A0A4C1YIT8"/>
<evidence type="ECO:0000313" key="1">
    <source>
        <dbReference type="EMBL" id="GBP76096.1"/>
    </source>
</evidence>
<organism evidence="1 2">
    <name type="scientific">Eumeta variegata</name>
    <name type="common">Bagworm moth</name>
    <name type="synonym">Eumeta japonica</name>
    <dbReference type="NCBI Taxonomy" id="151549"/>
    <lineage>
        <taxon>Eukaryota</taxon>
        <taxon>Metazoa</taxon>
        <taxon>Ecdysozoa</taxon>
        <taxon>Arthropoda</taxon>
        <taxon>Hexapoda</taxon>
        <taxon>Insecta</taxon>
        <taxon>Pterygota</taxon>
        <taxon>Neoptera</taxon>
        <taxon>Endopterygota</taxon>
        <taxon>Lepidoptera</taxon>
        <taxon>Glossata</taxon>
        <taxon>Ditrysia</taxon>
        <taxon>Tineoidea</taxon>
        <taxon>Psychidae</taxon>
        <taxon>Oiketicinae</taxon>
        <taxon>Eumeta</taxon>
    </lineage>
</organism>
<name>A0A4C1YIT8_EUMVA</name>